<dbReference type="EMBL" id="LJCR01002360">
    <property type="protein sequence ID" value="KPV48845.1"/>
    <property type="molecule type" value="Genomic_DNA"/>
</dbReference>
<feature type="non-terminal residue" evidence="2">
    <location>
        <position position="1"/>
    </location>
</feature>
<reference evidence="2 3" key="1">
    <citation type="submission" date="2015-09" db="EMBL/GenBank/DDBJ databases">
        <title>Draft genome sequence of Kouleothrix aurantiaca JCM 19913.</title>
        <authorList>
            <person name="Hemp J."/>
        </authorList>
    </citation>
    <scope>NUCLEOTIDE SEQUENCE [LARGE SCALE GENOMIC DNA]</scope>
    <source>
        <strain evidence="2 3">COM-B</strain>
    </source>
</reference>
<protein>
    <submittedName>
        <fullName evidence="2">Uncharacterized protein</fullName>
    </submittedName>
</protein>
<name>A0A0N8PR38_9CHLR</name>
<gene>
    <name evidence="2" type="ORF">SE17_35885</name>
</gene>
<accession>A0A0N8PR38</accession>
<dbReference type="AlphaFoldDB" id="A0A0N8PR38"/>
<proteinExistence type="predicted"/>
<organism evidence="2 3">
    <name type="scientific">Kouleothrix aurantiaca</name>
    <dbReference type="NCBI Taxonomy" id="186479"/>
    <lineage>
        <taxon>Bacteria</taxon>
        <taxon>Bacillati</taxon>
        <taxon>Chloroflexota</taxon>
        <taxon>Chloroflexia</taxon>
        <taxon>Chloroflexales</taxon>
        <taxon>Roseiflexineae</taxon>
        <taxon>Roseiflexaceae</taxon>
        <taxon>Kouleothrix</taxon>
    </lineage>
</organism>
<evidence type="ECO:0000256" key="1">
    <source>
        <dbReference type="SAM" id="MobiDB-lite"/>
    </source>
</evidence>
<feature type="region of interest" description="Disordered" evidence="1">
    <location>
        <begin position="42"/>
        <end position="72"/>
    </location>
</feature>
<dbReference type="Proteomes" id="UP000050509">
    <property type="component" value="Unassembled WGS sequence"/>
</dbReference>
<evidence type="ECO:0000313" key="2">
    <source>
        <dbReference type="EMBL" id="KPV48845.1"/>
    </source>
</evidence>
<keyword evidence="3" id="KW-1185">Reference proteome</keyword>
<feature type="compositionally biased region" description="Low complexity" evidence="1">
    <location>
        <begin position="54"/>
        <end position="72"/>
    </location>
</feature>
<evidence type="ECO:0000313" key="3">
    <source>
        <dbReference type="Proteomes" id="UP000050509"/>
    </source>
</evidence>
<sequence>IQQVRARPDSPFKLEQLTSLYVDTSGPRPVLYMVNGNQILRGTMPDRPRPLSVGTPTPGGSPAPTTAPTTAP</sequence>
<comment type="caution">
    <text evidence="2">The sequence shown here is derived from an EMBL/GenBank/DDBJ whole genome shotgun (WGS) entry which is preliminary data.</text>
</comment>